<organism evidence="5 6">
    <name type="scientific">Rosistilla ulvae</name>
    <dbReference type="NCBI Taxonomy" id="1930277"/>
    <lineage>
        <taxon>Bacteria</taxon>
        <taxon>Pseudomonadati</taxon>
        <taxon>Planctomycetota</taxon>
        <taxon>Planctomycetia</taxon>
        <taxon>Pirellulales</taxon>
        <taxon>Pirellulaceae</taxon>
        <taxon>Rosistilla</taxon>
    </lineage>
</organism>
<accession>A0A517M2J0</accession>
<dbReference type="Pfam" id="PF20434">
    <property type="entry name" value="BD-FAE"/>
    <property type="match status" value="1"/>
</dbReference>
<dbReference type="InterPro" id="IPR049492">
    <property type="entry name" value="BD-FAE-like_dom"/>
</dbReference>
<dbReference type="InterPro" id="IPR029058">
    <property type="entry name" value="AB_hydrolase_fold"/>
</dbReference>
<dbReference type="GO" id="GO:0004806">
    <property type="term" value="F:triacylglycerol lipase activity"/>
    <property type="evidence" value="ECO:0007669"/>
    <property type="project" value="TreeGrafter"/>
</dbReference>
<name>A0A517M2J0_9BACT</name>
<dbReference type="InterPro" id="IPR016024">
    <property type="entry name" value="ARM-type_fold"/>
</dbReference>
<keyword evidence="2 5" id="KW-0378">Hydrolase</keyword>
<evidence type="ECO:0000256" key="3">
    <source>
        <dbReference type="SAM" id="SignalP"/>
    </source>
</evidence>
<dbReference type="PANTHER" id="PTHR48081:SF30">
    <property type="entry name" value="ACETYL-HYDROLASE LIPR-RELATED"/>
    <property type="match status" value="1"/>
</dbReference>
<dbReference type="GO" id="GO:0046555">
    <property type="term" value="F:acetylxylan esterase activity"/>
    <property type="evidence" value="ECO:0007669"/>
    <property type="project" value="UniProtKB-EC"/>
</dbReference>
<proteinExistence type="inferred from homology"/>
<dbReference type="InterPro" id="IPR011989">
    <property type="entry name" value="ARM-like"/>
</dbReference>
<dbReference type="PANTHER" id="PTHR48081">
    <property type="entry name" value="AB HYDROLASE SUPERFAMILY PROTEIN C4A8.06C"/>
    <property type="match status" value="1"/>
</dbReference>
<evidence type="ECO:0000256" key="2">
    <source>
        <dbReference type="ARBA" id="ARBA00022801"/>
    </source>
</evidence>
<dbReference type="EC" id="3.1.1.72" evidence="5"/>
<comment type="similarity">
    <text evidence="1">Belongs to the 'GDXG' lipolytic enzyme family.</text>
</comment>
<evidence type="ECO:0000313" key="6">
    <source>
        <dbReference type="Proteomes" id="UP000319557"/>
    </source>
</evidence>
<keyword evidence="6" id="KW-1185">Reference proteome</keyword>
<protein>
    <submittedName>
        <fullName evidence="5">Acetylxylan esterase</fullName>
        <ecNumber evidence="5">3.1.1.72</ecNumber>
    </submittedName>
</protein>
<feature type="signal peptide" evidence="3">
    <location>
        <begin position="1"/>
        <end position="26"/>
    </location>
</feature>
<dbReference type="InterPro" id="IPR050300">
    <property type="entry name" value="GDXG_lipolytic_enzyme"/>
</dbReference>
<dbReference type="EMBL" id="CP036261">
    <property type="protein sequence ID" value="QDS89088.1"/>
    <property type="molecule type" value="Genomic_DNA"/>
</dbReference>
<sequence length="569" mass="62412" precursor="true">MLSMKRTQFVLVGIALLLLLKASANAQTQPAIDQANQRKCLAILESGLESVEFWPSMHAAEALTMSGEREKVRRHLGRLDWQSLDDQKRCGVFRELVRSGDAASVSMLYYILANPKSTGRVHAAESIFKLNIGNNSNALADAAKSDDEGLALFSAAALARRGDSKALSAVRAALSDPSSTMRRRAAWILSTVGDATDQARLHQLLPGAVESLERVQYQHSLAALGDVTQFRSIQANLIHSDPRVRASAAVYAGECNLDSTAELIQLLDDEALDVRIRAAHRLLASVQDKPHELSEKVKRTAQRGDHIRGVASFLKPDRKLTYKTVSDRDLQLHVFLPENWNAANKRSCFLIIHGGGWAGGVPQRMYPFADYFANQGMVAISLQYRLLDKKRNVDVFDCVRDARSAVRFIRTHAEELGVDPNKIIVSGASAGGHLAVGTSLFRSVNEAGESTAVSCEPNALVLLYPVIDTSSEGYGQAKIGARWKELSPVAHVKENVSPTIVFHGTADTVTPLKGAEQFTAAMAQLGNECSLVRNDGGAHGYLIYDLFWYFDAQIQTEQFLKKHKLLKKQ</sequence>
<keyword evidence="3" id="KW-0732">Signal</keyword>
<evidence type="ECO:0000313" key="5">
    <source>
        <dbReference type="EMBL" id="QDS89088.1"/>
    </source>
</evidence>
<feature type="chain" id="PRO_5021705895" evidence="3">
    <location>
        <begin position="27"/>
        <end position="569"/>
    </location>
</feature>
<dbReference type="SUPFAM" id="SSF53474">
    <property type="entry name" value="alpha/beta-Hydrolases"/>
    <property type="match status" value="1"/>
</dbReference>
<dbReference type="Pfam" id="PF13646">
    <property type="entry name" value="HEAT_2"/>
    <property type="match status" value="1"/>
</dbReference>
<reference evidence="5 6" key="1">
    <citation type="submission" date="2019-02" db="EMBL/GenBank/DDBJ databases">
        <title>Deep-cultivation of Planctomycetes and their phenomic and genomic characterization uncovers novel biology.</title>
        <authorList>
            <person name="Wiegand S."/>
            <person name="Jogler M."/>
            <person name="Boedeker C."/>
            <person name="Pinto D."/>
            <person name="Vollmers J."/>
            <person name="Rivas-Marin E."/>
            <person name="Kohn T."/>
            <person name="Peeters S.H."/>
            <person name="Heuer A."/>
            <person name="Rast P."/>
            <person name="Oberbeckmann S."/>
            <person name="Bunk B."/>
            <person name="Jeske O."/>
            <person name="Meyerdierks A."/>
            <person name="Storesund J.E."/>
            <person name="Kallscheuer N."/>
            <person name="Luecker S."/>
            <person name="Lage O.M."/>
            <person name="Pohl T."/>
            <person name="Merkel B.J."/>
            <person name="Hornburger P."/>
            <person name="Mueller R.-W."/>
            <person name="Bruemmer F."/>
            <person name="Labrenz M."/>
            <person name="Spormann A.M."/>
            <person name="Op den Camp H."/>
            <person name="Overmann J."/>
            <person name="Amann R."/>
            <person name="Jetten M.S.M."/>
            <person name="Mascher T."/>
            <person name="Medema M.H."/>
            <person name="Devos D.P."/>
            <person name="Kaster A.-K."/>
            <person name="Ovreas L."/>
            <person name="Rohde M."/>
            <person name="Galperin M.Y."/>
            <person name="Jogler C."/>
        </authorList>
    </citation>
    <scope>NUCLEOTIDE SEQUENCE [LARGE SCALE GENOMIC DNA]</scope>
    <source>
        <strain evidence="5 6">EC9</strain>
    </source>
</reference>
<gene>
    <name evidence="5" type="primary">axeA1_4</name>
    <name evidence="5" type="ORF">EC9_32850</name>
</gene>
<dbReference type="Gene3D" id="3.40.50.1820">
    <property type="entry name" value="alpha/beta hydrolase"/>
    <property type="match status" value="1"/>
</dbReference>
<dbReference type="Proteomes" id="UP000319557">
    <property type="component" value="Chromosome"/>
</dbReference>
<feature type="domain" description="BD-FAE-like" evidence="4">
    <location>
        <begin position="334"/>
        <end position="521"/>
    </location>
</feature>
<dbReference type="KEGG" id="ruv:EC9_32850"/>
<dbReference type="SUPFAM" id="SSF48371">
    <property type="entry name" value="ARM repeat"/>
    <property type="match status" value="1"/>
</dbReference>
<evidence type="ECO:0000256" key="1">
    <source>
        <dbReference type="ARBA" id="ARBA00010515"/>
    </source>
</evidence>
<dbReference type="Gene3D" id="1.25.10.10">
    <property type="entry name" value="Leucine-rich Repeat Variant"/>
    <property type="match status" value="1"/>
</dbReference>
<dbReference type="AlphaFoldDB" id="A0A517M2J0"/>
<evidence type="ECO:0000259" key="4">
    <source>
        <dbReference type="Pfam" id="PF20434"/>
    </source>
</evidence>